<dbReference type="Pfam" id="PF25876">
    <property type="entry name" value="HH_MFP_RND"/>
    <property type="match status" value="1"/>
</dbReference>
<sequence length="375" mass="40086">MSLALSGCSDNDSATRNQASPPPPAVAVIVAQPETLPVISELPGRVAPLVTADIQPRVTGIVQKRVFEQGTTVSEGDLLYQIDPAPFQAAVDSAQATLDAAIAARQLAQQHADRQIRLSKNGVASRETRETAVAELQQSDAEVRRAQAELTAAQLELQYTEIRAPISGRIGRAMVTEGALVGSGSQAMATIRQIDPVYADFMQPADTFLAFRNAVAEGQLQADETGNADMRLVTAEGVDYPYQGRLLFSEASVDAQTGQIILRGEFPNPDRDLLPGMFVRAKVVQASRDNALAVPQQAVQHDTAGRSYVYLVGDGDAIETRMITTGWHTEGNLVITEGLEASDRIVVEGFQKIAPGMNVTPETWEPTAAHTTAGD</sequence>
<dbReference type="Pfam" id="PF25917">
    <property type="entry name" value="BSH_RND"/>
    <property type="match status" value="1"/>
</dbReference>
<comment type="subcellular location">
    <subcellularLocation>
        <location evidence="1">Cell envelope</location>
    </subcellularLocation>
</comment>
<feature type="domain" description="Multidrug resistance protein MdtA-like C-terminal permuted SH3" evidence="8">
    <location>
        <begin position="290"/>
        <end position="352"/>
    </location>
</feature>
<feature type="coiled-coil region" evidence="3">
    <location>
        <begin position="129"/>
        <end position="163"/>
    </location>
</feature>
<dbReference type="Gene3D" id="2.40.50.100">
    <property type="match status" value="1"/>
</dbReference>
<evidence type="ECO:0000256" key="1">
    <source>
        <dbReference type="ARBA" id="ARBA00004196"/>
    </source>
</evidence>
<name>A0ABV2ICM3_9HYPH</name>
<dbReference type="Gene3D" id="2.40.420.20">
    <property type="match status" value="1"/>
</dbReference>
<proteinExistence type="inferred from homology"/>
<dbReference type="SUPFAM" id="SSF111369">
    <property type="entry name" value="HlyD-like secretion proteins"/>
    <property type="match status" value="1"/>
</dbReference>
<evidence type="ECO:0000313" key="10">
    <source>
        <dbReference type="Proteomes" id="UP001549164"/>
    </source>
</evidence>
<comment type="similarity">
    <text evidence="2">Belongs to the membrane fusion protein (MFP) (TC 8.A.1) family.</text>
</comment>
<feature type="domain" description="Multidrug resistance protein MdtA-like beta-barrel" evidence="7">
    <location>
        <begin position="196"/>
        <end position="283"/>
    </location>
</feature>
<dbReference type="RefSeq" id="WP_354434556.1">
    <property type="nucleotide sequence ID" value="NZ_JBEPLY010000008.1"/>
</dbReference>
<comment type="caution">
    <text evidence="9">The sequence shown here is derived from an EMBL/GenBank/DDBJ whole genome shotgun (WGS) entry which is preliminary data.</text>
</comment>
<dbReference type="InterPro" id="IPR058625">
    <property type="entry name" value="MdtA-like_BSH"/>
</dbReference>
<evidence type="ECO:0000259" key="7">
    <source>
        <dbReference type="Pfam" id="PF25944"/>
    </source>
</evidence>
<dbReference type="Pfam" id="PF25967">
    <property type="entry name" value="RND-MFP_C"/>
    <property type="match status" value="1"/>
</dbReference>
<dbReference type="NCBIfam" id="TIGR01730">
    <property type="entry name" value="RND_mfp"/>
    <property type="match status" value="1"/>
</dbReference>
<feature type="domain" description="Multidrug resistance protein MdtA-like barrel-sandwich hybrid" evidence="6">
    <location>
        <begin position="51"/>
        <end position="189"/>
    </location>
</feature>
<evidence type="ECO:0000256" key="2">
    <source>
        <dbReference type="ARBA" id="ARBA00009477"/>
    </source>
</evidence>
<feature type="compositionally biased region" description="Polar residues" evidence="4">
    <location>
        <begin position="8"/>
        <end position="19"/>
    </location>
</feature>
<dbReference type="EMBL" id="JBEPLY010000008">
    <property type="protein sequence ID" value="MET3600671.1"/>
    <property type="molecule type" value="Genomic_DNA"/>
</dbReference>
<dbReference type="InterPro" id="IPR058626">
    <property type="entry name" value="MdtA-like_b-barrel"/>
</dbReference>
<dbReference type="Gene3D" id="2.40.30.170">
    <property type="match status" value="1"/>
</dbReference>
<evidence type="ECO:0000259" key="8">
    <source>
        <dbReference type="Pfam" id="PF25967"/>
    </source>
</evidence>
<feature type="domain" description="Multidrug resistance protein MdtA-like alpha-helical hairpin" evidence="5">
    <location>
        <begin position="91"/>
        <end position="160"/>
    </location>
</feature>
<evidence type="ECO:0000256" key="3">
    <source>
        <dbReference type="SAM" id="Coils"/>
    </source>
</evidence>
<dbReference type="InterPro" id="IPR058627">
    <property type="entry name" value="MdtA-like_C"/>
</dbReference>
<keyword evidence="10" id="KW-1185">Reference proteome</keyword>
<dbReference type="PANTHER" id="PTHR30158">
    <property type="entry name" value="ACRA/E-RELATED COMPONENT OF DRUG EFFLUX TRANSPORTER"/>
    <property type="match status" value="1"/>
</dbReference>
<dbReference type="Proteomes" id="UP001549164">
    <property type="component" value="Unassembled WGS sequence"/>
</dbReference>
<gene>
    <name evidence="9" type="ORF">ABID12_002621</name>
</gene>
<dbReference type="Gene3D" id="1.10.287.470">
    <property type="entry name" value="Helix hairpin bin"/>
    <property type="match status" value="1"/>
</dbReference>
<feature type="region of interest" description="Disordered" evidence="4">
    <location>
        <begin position="1"/>
        <end position="23"/>
    </location>
</feature>
<evidence type="ECO:0000259" key="6">
    <source>
        <dbReference type="Pfam" id="PF25917"/>
    </source>
</evidence>
<evidence type="ECO:0000313" key="9">
    <source>
        <dbReference type="EMBL" id="MET3600671.1"/>
    </source>
</evidence>
<evidence type="ECO:0000256" key="4">
    <source>
        <dbReference type="SAM" id="MobiDB-lite"/>
    </source>
</evidence>
<reference evidence="9 10" key="1">
    <citation type="submission" date="2024-06" db="EMBL/GenBank/DDBJ databases">
        <title>Genomic Encyclopedia of Type Strains, Phase IV (KMG-IV): sequencing the most valuable type-strain genomes for metagenomic binning, comparative biology and taxonomic classification.</title>
        <authorList>
            <person name="Goeker M."/>
        </authorList>
    </citation>
    <scope>NUCLEOTIDE SEQUENCE [LARGE SCALE GENOMIC DNA]</scope>
    <source>
        <strain evidence="9 10">DSM 28102</strain>
    </source>
</reference>
<dbReference type="Pfam" id="PF25944">
    <property type="entry name" value="Beta-barrel_RND"/>
    <property type="match status" value="1"/>
</dbReference>
<organism evidence="9 10">
    <name type="scientific">Martelella mangrovi</name>
    <dbReference type="NCBI Taxonomy" id="1397477"/>
    <lineage>
        <taxon>Bacteria</taxon>
        <taxon>Pseudomonadati</taxon>
        <taxon>Pseudomonadota</taxon>
        <taxon>Alphaproteobacteria</taxon>
        <taxon>Hyphomicrobiales</taxon>
        <taxon>Aurantimonadaceae</taxon>
        <taxon>Martelella</taxon>
    </lineage>
</organism>
<evidence type="ECO:0000259" key="5">
    <source>
        <dbReference type="Pfam" id="PF25876"/>
    </source>
</evidence>
<dbReference type="InterPro" id="IPR058624">
    <property type="entry name" value="MdtA-like_HH"/>
</dbReference>
<protein>
    <submittedName>
        <fullName evidence="9">Membrane fusion protein (Multidrug efflux system)</fullName>
    </submittedName>
</protein>
<dbReference type="PANTHER" id="PTHR30158:SF3">
    <property type="entry name" value="MULTIDRUG EFFLUX PUMP SUBUNIT ACRA-RELATED"/>
    <property type="match status" value="1"/>
</dbReference>
<accession>A0ABV2ICM3</accession>
<dbReference type="InterPro" id="IPR006143">
    <property type="entry name" value="RND_pump_MFP"/>
</dbReference>
<keyword evidence="3" id="KW-0175">Coiled coil</keyword>